<evidence type="ECO:0000259" key="1">
    <source>
        <dbReference type="Pfam" id="PF25019"/>
    </source>
</evidence>
<dbReference type="SUPFAM" id="SSF52058">
    <property type="entry name" value="L domain-like"/>
    <property type="match status" value="2"/>
</dbReference>
<reference evidence="2 3" key="1">
    <citation type="journal article" date="2024" name="Plant Biotechnol. J.">
        <title>Dendrobium thyrsiflorum genome and its molecular insights into genes involved in important horticultural traits.</title>
        <authorList>
            <person name="Chen B."/>
            <person name="Wang J.Y."/>
            <person name="Zheng P.J."/>
            <person name="Li K.L."/>
            <person name="Liang Y.M."/>
            <person name="Chen X.F."/>
            <person name="Zhang C."/>
            <person name="Zhao X."/>
            <person name="He X."/>
            <person name="Zhang G.Q."/>
            <person name="Liu Z.J."/>
            <person name="Xu Q."/>
        </authorList>
    </citation>
    <scope>NUCLEOTIDE SEQUENCE [LARGE SCALE GENOMIC DNA]</scope>
    <source>
        <strain evidence="2">GZMU011</strain>
    </source>
</reference>
<proteinExistence type="predicted"/>
<dbReference type="Gene3D" id="3.80.10.10">
    <property type="entry name" value="Ribonuclease Inhibitor"/>
    <property type="match status" value="3"/>
</dbReference>
<organism evidence="2 3">
    <name type="scientific">Dendrobium thyrsiflorum</name>
    <name type="common">Pinecone-like raceme dendrobium</name>
    <name type="synonym">Orchid</name>
    <dbReference type="NCBI Taxonomy" id="117978"/>
    <lineage>
        <taxon>Eukaryota</taxon>
        <taxon>Viridiplantae</taxon>
        <taxon>Streptophyta</taxon>
        <taxon>Embryophyta</taxon>
        <taxon>Tracheophyta</taxon>
        <taxon>Spermatophyta</taxon>
        <taxon>Magnoliopsida</taxon>
        <taxon>Liliopsida</taxon>
        <taxon>Asparagales</taxon>
        <taxon>Orchidaceae</taxon>
        <taxon>Epidendroideae</taxon>
        <taxon>Malaxideae</taxon>
        <taxon>Dendrobiinae</taxon>
        <taxon>Dendrobium</taxon>
    </lineage>
</organism>
<comment type="caution">
    <text evidence="2">The sequence shown here is derived from an EMBL/GenBank/DDBJ whole genome shotgun (WGS) entry which is preliminary data.</text>
</comment>
<dbReference type="Pfam" id="PF25019">
    <property type="entry name" value="LRR_R13L1-DRL21"/>
    <property type="match status" value="1"/>
</dbReference>
<accession>A0ABD0V539</accession>
<keyword evidence="3" id="KW-1185">Reference proteome</keyword>
<dbReference type="PANTHER" id="PTHR47186">
    <property type="entry name" value="LEUCINE-RICH REPEAT-CONTAINING PROTEIN 57"/>
    <property type="match status" value="1"/>
</dbReference>
<dbReference type="InterPro" id="IPR032675">
    <property type="entry name" value="LRR_dom_sf"/>
</dbReference>
<sequence>MLVRSVSTQECFSVIGDEELLFGIPQTIRHLFVDTKNFGVLRKMKYSSNLRSLFLLYNHYEDFVDGVLIEIFKTLRSIRLLYICVPCLKQIPEVEHLTHLRYLNIVDTRVTQLPRSVSNLYHLQFLICDEKFSTLREDGFLPRDLNNLLNLYYLKLPFPGMHDIGKLNSLQELDGLYVQNKAGYKLEELEHMNELCILTINFLENVKDSRDACNAKLCDKRNLTDLSLVWRKISRRDLYLLRDLTSHGVSNLDENVLDKLEPPSSLKKLKIYSFMGARSAIWMNNDNLISNLEYIQLEDCLAWKILPHFGHLRFLKYLYLRNMPKVKRFDYKFHGHDKDCLFPSLQVLDIKNLNALEDWFDTRTTVNDCLFPCLTAMCLHDCPSLQELPSLPPKLKELEMVNIGWNAFNLLRDTSNYCSILIQNLPNLISLRGMHEAETTNNYQLILSELIIKDPFVLLMVPLTRITSIQKLEIQNNYTLFSFPIEVEQWFLKVSSSLCELNLKRLKFLQSFPSFLESLSSLKILRVENVPQLQLLPNIPISLERLELVELECLQSLPSSLESLCSLKILCVENVPRLQQLPNIPASLERLELAELRSLQCLPSSLSFSSLKHLELRHIPLQNLPDLPTSLCELWLHGLEYVNSLPASFHSLSSLRKLIINWAPQLQELPELPPFLCFMYLSSLPNLDCLPSCLSSLSSLQELTISDSPQLRELPDLPSSLKSLLIFNCHAELIERYQEFAGSDWHKIAHIPNVSIYTQLED</sequence>
<evidence type="ECO:0000313" key="2">
    <source>
        <dbReference type="EMBL" id="KAL0920073.1"/>
    </source>
</evidence>
<gene>
    <name evidence="2" type="ORF">M5K25_009181</name>
</gene>
<evidence type="ECO:0000313" key="3">
    <source>
        <dbReference type="Proteomes" id="UP001552299"/>
    </source>
</evidence>
<dbReference type="AlphaFoldDB" id="A0ABD0V539"/>
<dbReference type="Proteomes" id="UP001552299">
    <property type="component" value="Unassembled WGS sequence"/>
</dbReference>
<dbReference type="InterPro" id="IPR056789">
    <property type="entry name" value="LRR_R13L1-DRL21"/>
</dbReference>
<dbReference type="PANTHER" id="PTHR47186:SF3">
    <property type="entry name" value="OS09G0267800 PROTEIN"/>
    <property type="match status" value="1"/>
</dbReference>
<name>A0ABD0V539_DENTH</name>
<protein>
    <recommendedName>
        <fullName evidence="1">R13L1/DRL21-like LRR repeat region domain-containing protein</fullName>
    </recommendedName>
</protein>
<feature type="domain" description="R13L1/DRL21-like LRR repeat region" evidence="1">
    <location>
        <begin position="186"/>
        <end position="323"/>
    </location>
</feature>
<dbReference type="EMBL" id="JANQDX010000008">
    <property type="protein sequence ID" value="KAL0920073.1"/>
    <property type="molecule type" value="Genomic_DNA"/>
</dbReference>